<keyword evidence="1" id="KW-0472">Membrane</keyword>
<evidence type="ECO:0000256" key="1">
    <source>
        <dbReference type="SAM" id="Phobius"/>
    </source>
</evidence>
<dbReference type="Proteomes" id="UP000094329">
    <property type="component" value="Unassembled WGS sequence"/>
</dbReference>
<comment type="caution">
    <text evidence="2">The sequence shown here is derived from an EMBL/GenBank/DDBJ whole genome shotgun (WGS) entry which is preliminary data.</text>
</comment>
<feature type="transmembrane region" description="Helical" evidence="1">
    <location>
        <begin position="119"/>
        <end position="140"/>
    </location>
</feature>
<keyword evidence="3" id="KW-1185">Reference proteome</keyword>
<reference evidence="2 3" key="1">
    <citation type="submission" date="2016-08" db="EMBL/GenBank/DDBJ databases">
        <title>Draft genome sequence of Candidatus Piscirickettsia litoralis, from seawater.</title>
        <authorList>
            <person name="Wan X."/>
            <person name="Lee A.J."/>
            <person name="Hou S."/>
            <person name="Donachie S.P."/>
        </authorList>
    </citation>
    <scope>NUCLEOTIDE SEQUENCE [LARGE SCALE GENOMIC DNA]</scope>
    <source>
        <strain evidence="2 3">Y2</strain>
    </source>
</reference>
<protein>
    <submittedName>
        <fullName evidence="2">Uncharacterized protein</fullName>
    </submittedName>
</protein>
<feature type="transmembrane region" description="Helical" evidence="1">
    <location>
        <begin position="53"/>
        <end position="72"/>
    </location>
</feature>
<sequence>MIKWFIDDRFVGFALLIVSILFLLFISSSSVSPAWGWLSLGLIFLISKGVKNTLFIFTLLPCALGLFGMAILSVEPGIFFGNLIERIALIIFSLLLGFKFIVSLKEGSFIDGGKVSRKMFLVLVFFSIVVLLSIVAEVYYLRILSTLYGLSYYKVLIEFLSGISIAGMMAILSFFKFKEIFILALPSVLAVSVSSIDNVFVNSIPFLSIVIASYIGLLLLGISLVGLYFWYLDYQKEPE</sequence>
<gene>
    <name evidence="2" type="ORF">BGC07_07465</name>
</gene>
<name>A0ABX3A565_9GAMM</name>
<feature type="transmembrane region" description="Helical" evidence="1">
    <location>
        <begin position="180"/>
        <end position="200"/>
    </location>
</feature>
<keyword evidence="1" id="KW-0812">Transmembrane</keyword>
<evidence type="ECO:0000313" key="2">
    <source>
        <dbReference type="EMBL" id="ODN42788.1"/>
    </source>
</evidence>
<accession>A0ABX3A565</accession>
<keyword evidence="1" id="KW-1133">Transmembrane helix</keyword>
<proteinExistence type="predicted"/>
<evidence type="ECO:0000313" key="3">
    <source>
        <dbReference type="Proteomes" id="UP000094329"/>
    </source>
</evidence>
<feature type="transmembrane region" description="Helical" evidence="1">
    <location>
        <begin position="78"/>
        <end position="98"/>
    </location>
</feature>
<dbReference type="EMBL" id="MDTU01000001">
    <property type="protein sequence ID" value="ODN42788.1"/>
    <property type="molecule type" value="Genomic_DNA"/>
</dbReference>
<organism evidence="2 3">
    <name type="scientific">Piscirickettsia litoralis</name>
    <dbReference type="NCBI Taxonomy" id="1891921"/>
    <lineage>
        <taxon>Bacteria</taxon>
        <taxon>Pseudomonadati</taxon>
        <taxon>Pseudomonadota</taxon>
        <taxon>Gammaproteobacteria</taxon>
        <taxon>Thiotrichales</taxon>
        <taxon>Piscirickettsiaceae</taxon>
        <taxon>Piscirickettsia</taxon>
    </lineage>
</organism>
<feature type="transmembrane region" description="Helical" evidence="1">
    <location>
        <begin position="206"/>
        <end position="231"/>
    </location>
</feature>
<feature type="transmembrane region" description="Helical" evidence="1">
    <location>
        <begin position="152"/>
        <end position="175"/>
    </location>
</feature>
<feature type="transmembrane region" description="Helical" evidence="1">
    <location>
        <begin position="13"/>
        <end position="46"/>
    </location>
</feature>